<dbReference type="InterPro" id="IPR025442">
    <property type="entry name" value="DUF4185"/>
</dbReference>
<feature type="domain" description="DUF4185" evidence="2">
    <location>
        <begin position="46"/>
        <end position="352"/>
    </location>
</feature>
<reference evidence="3" key="1">
    <citation type="submission" date="2020-12" db="EMBL/GenBank/DDBJ databases">
        <title>Devosia sp. MSA67 isolated from Mo River.</title>
        <authorList>
            <person name="Ma F."/>
            <person name="Zi Z."/>
        </authorList>
    </citation>
    <scope>NUCLEOTIDE SEQUENCE</scope>
    <source>
        <strain evidence="3">MSA67</strain>
    </source>
</reference>
<gene>
    <name evidence="3" type="ORF">JEQ47_15100</name>
</gene>
<keyword evidence="4" id="KW-1185">Reference proteome</keyword>
<evidence type="ECO:0000256" key="1">
    <source>
        <dbReference type="SAM" id="SignalP"/>
    </source>
</evidence>
<feature type="signal peptide" evidence="1">
    <location>
        <begin position="1"/>
        <end position="20"/>
    </location>
</feature>
<feature type="chain" id="PRO_5037734848" evidence="1">
    <location>
        <begin position="21"/>
        <end position="366"/>
    </location>
</feature>
<name>A0A934MLB5_9HYPH</name>
<evidence type="ECO:0000259" key="2">
    <source>
        <dbReference type="Pfam" id="PF13810"/>
    </source>
</evidence>
<sequence length="366" mass="39162">MRAPVLALPLTAALLLPAAAADYTVAVEKIAALTGPEATADMRGPDICGTDIGTIAELDGRMLFAFGDTFGFNGADCPRFGPNWRSNVLANSTDFDASDGIDLTDWLTGMTGRAVAVSEGDHLPAFSGADGEQTRIPTAMVAVGDRLYLHYMSVHGFAARGGEWECNWSRFVWSDDGGKNWTENETVFGESDSRFNMLALSNAAGPGNEDAAHVYAVGTACGRFGAGYAARVPAGDLLDLPAWQYWDGAEWSGDPDTAAEVIPPIAGEGSLVFNTGLGKWMYTTLDQDAEAIELYLADKPWGPWDTVIPLVSGLEFEQIYGAYMTPSLVSEDGCSFYFIMSQFGPYNTYVMRAELKAADADGEHCA</sequence>
<accession>A0A934MLB5</accession>
<comment type="caution">
    <text evidence="3">The sequence shown here is derived from an EMBL/GenBank/DDBJ whole genome shotgun (WGS) entry which is preliminary data.</text>
</comment>
<evidence type="ECO:0000313" key="3">
    <source>
        <dbReference type="EMBL" id="MBJ3786048.1"/>
    </source>
</evidence>
<protein>
    <submittedName>
        <fullName evidence="3">DUF4185 domain-containing protein</fullName>
    </submittedName>
</protein>
<dbReference type="Pfam" id="PF13810">
    <property type="entry name" value="DUF4185"/>
    <property type="match status" value="1"/>
</dbReference>
<organism evidence="3 4">
    <name type="scientific">Devosia sediminis</name>
    <dbReference type="NCBI Taxonomy" id="2798801"/>
    <lineage>
        <taxon>Bacteria</taxon>
        <taxon>Pseudomonadati</taxon>
        <taxon>Pseudomonadota</taxon>
        <taxon>Alphaproteobacteria</taxon>
        <taxon>Hyphomicrobiales</taxon>
        <taxon>Devosiaceae</taxon>
        <taxon>Devosia</taxon>
    </lineage>
</organism>
<evidence type="ECO:0000313" key="4">
    <source>
        <dbReference type="Proteomes" id="UP000602124"/>
    </source>
</evidence>
<keyword evidence="1" id="KW-0732">Signal</keyword>
<dbReference type="AlphaFoldDB" id="A0A934MLB5"/>
<dbReference type="RefSeq" id="WP_198877234.1">
    <property type="nucleotide sequence ID" value="NZ_JAEKMH010000003.1"/>
</dbReference>
<dbReference type="Proteomes" id="UP000602124">
    <property type="component" value="Unassembled WGS sequence"/>
</dbReference>
<proteinExistence type="predicted"/>
<dbReference type="EMBL" id="JAEKMH010000003">
    <property type="protein sequence ID" value="MBJ3786048.1"/>
    <property type="molecule type" value="Genomic_DNA"/>
</dbReference>